<dbReference type="AlphaFoldDB" id="A0A4P6YW12"/>
<evidence type="ECO:0000313" key="1">
    <source>
        <dbReference type="EMBL" id="QBO37014.1"/>
    </source>
</evidence>
<proteinExistence type="predicted"/>
<keyword evidence="2" id="KW-1185">Reference proteome</keyword>
<gene>
    <name evidence="1" type="ORF">EQG49_11410</name>
</gene>
<accession>A0A4P6YW12</accession>
<sequence>MVTEVKHSTVLDVSKMGHSGVLEILLKYPELEFNLPTAPDFYREVRTYFIGMMNGLIAKANVFDLADCETIQVKQHAITQKLNQCAVNHCASRAEIHAVAAEISSLEDYIDNTIAALPPMDYPELKARVQMSLEADVDFKMERSIREPFAELEGYLLADDENNLEVMRVAFDDFLDGASHALAKFINLVQSLIDQQRQTALENGIYHNPVVHMQFMRHEKRLKKLLSGRDIPRIMVDLNELASLIDKATVQQQLLDHLLVGLRERFNAYQATIAEFDIADCPVVAEHVEGLKTQFNSCFLPTTVQRIEERLDDLAVAMQTAKALRENEIDEITTELTHQVTTMQAMLETQAGATKELAQLQEFATALQTGIHYTELCQLQTVITEFSVELENRANRPVAEQNELATLQGELTYRLHEINSKAQAHGCHREISELLANSFSAVVDIDSMTTYTDVLLMVDELAVILDKLVDQSADVSVLMARLNARQAIFQYQQAVNRQNGSTEIVEATSWSGILA</sequence>
<name>A0A4P6YW12_9LACO</name>
<protein>
    <submittedName>
        <fullName evidence="1">Uncharacterized protein</fullName>
    </submittedName>
</protein>
<organism evidence="1 2">
    <name type="scientific">Periweissella cryptocerci</name>
    <dbReference type="NCBI Taxonomy" id="2506420"/>
    <lineage>
        <taxon>Bacteria</taxon>
        <taxon>Bacillati</taxon>
        <taxon>Bacillota</taxon>
        <taxon>Bacilli</taxon>
        <taxon>Lactobacillales</taxon>
        <taxon>Lactobacillaceae</taxon>
        <taxon>Periweissella</taxon>
    </lineage>
</organism>
<dbReference type="EMBL" id="CP037940">
    <property type="protein sequence ID" value="QBO37014.1"/>
    <property type="molecule type" value="Genomic_DNA"/>
</dbReference>
<dbReference type="KEGG" id="wei:EQG49_11410"/>
<dbReference type="Proteomes" id="UP000292886">
    <property type="component" value="Chromosome"/>
</dbReference>
<reference evidence="2" key="1">
    <citation type="submission" date="2019-03" db="EMBL/GenBank/DDBJ databases">
        <title>Weissella sp. 26KH-42 Genome sequencing.</title>
        <authorList>
            <person name="Heo J."/>
            <person name="Kim S.-J."/>
            <person name="Kim J.-S."/>
            <person name="Hong S.-B."/>
            <person name="Kwon S.-W."/>
        </authorList>
    </citation>
    <scope>NUCLEOTIDE SEQUENCE [LARGE SCALE GENOMIC DNA]</scope>
    <source>
        <strain evidence="2">26KH-42</strain>
    </source>
</reference>
<evidence type="ECO:0000313" key="2">
    <source>
        <dbReference type="Proteomes" id="UP000292886"/>
    </source>
</evidence>
<dbReference type="RefSeq" id="WP_133364091.1">
    <property type="nucleotide sequence ID" value="NZ_CP037940.1"/>
</dbReference>